<evidence type="ECO:0000313" key="3">
    <source>
        <dbReference type="Proteomes" id="UP000011713"/>
    </source>
</evidence>
<reference evidence="3" key="1">
    <citation type="journal article" date="2010" name="Science">
        <title>Signatures of adaptation to obligate biotrophy in the Hyaloperonospora arabidopsidis genome.</title>
        <authorList>
            <person name="Baxter L."/>
            <person name="Tripathy S."/>
            <person name="Ishaque N."/>
            <person name="Boot N."/>
            <person name="Cabral A."/>
            <person name="Kemen E."/>
            <person name="Thines M."/>
            <person name="Ah-Fong A."/>
            <person name="Anderson R."/>
            <person name="Badejoko W."/>
            <person name="Bittner-Eddy P."/>
            <person name="Boore J.L."/>
            <person name="Chibucos M.C."/>
            <person name="Coates M."/>
            <person name="Dehal P."/>
            <person name="Delehaunty K."/>
            <person name="Dong S."/>
            <person name="Downton P."/>
            <person name="Dumas B."/>
            <person name="Fabro G."/>
            <person name="Fronick C."/>
            <person name="Fuerstenberg S.I."/>
            <person name="Fulton L."/>
            <person name="Gaulin E."/>
            <person name="Govers F."/>
            <person name="Hughes L."/>
            <person name="Humphray S."/>
            <person name="Jiang R.H."/>
            <person name="Judelson H."/>
            <person name="Kamoun S."/>
            <person name="Kyung K."/>
            <person name="Meijer H."/>
            <person name="Minx P."/>
            <person name="Morris P."/>
            <person name="Nelson J."/>
            <person name="Phuntumart V."/>
            <person name="Qutob D."/>
            <person name="Rehmany A."/>
            <person name="Rougon-Cardoso A."/>
            <person name="Ryden P."/>
            <person name="Torto-Alalibo T."/>
            <person name="Studholme D."/>
            <person name="Wang Y."/>
            <person name="Win J."/>
            <person name="Wood J."/>
            <person name="Clifton S.W."/>
            <person name="Rogers J."/>
            <person name="Van den Ackerveken G."/>
            <person name="Jones J.D."/>
            <person name="McDowell J.M."/>
            <person name="Beynon J."/>
            <person name="Tyler B.M."/>
        </authorList>
    </citation>
    <scope>NUCLEOTIDE SEQUENCE [LARGE SCALE GENOMIC DNA]</scope>
    <source>
        <strain evidence="3">Emoy2</strain>
    </source>
</reference>
<reference evidence="2" key="2">
    <citation type="submission" date="2015-06" db="UniProtKB">
        <authorList>
            <consortium name="EnsemblProtists"/>
        </authorList>
    </citation>
    <scope>IDENTIFICATION</scope>
    <source>
        <strain evidence="2">Emoy2</strain>
    </source>
</reference>
<feature type="transmembrane region" description="Helical" evidence="1">
    <location>
        <begin position="93"/>
        <end position="114"/>
    </location>
</feature>
<dbReference type="Proteomes" id="UP000011713">
    <property type="component" value="Unassembled WGS sequence"/>
</dbReference>
<dbReference type="InParanoid" id="M4BVM1"/>
<dbReference type="eggNOG" id="ENOG502SQR4">
    <property type="taxonomic scope" value="Eukaryota"/>
</dbReference>
<keyword evidence="1" id="KW-1133">Transmembrane helix</keyword>
<evidence type="ECO:0000256" key="1">
    <source>
        <dbReference type="SAM" id="Phobius"/>
    </source>
</evidence>
<accession>M4BVM1</accession>
<dbReference type="EMBL" id="JH597982">
    <property type="status" value="NOT_ANNOTATED_CDS"/>
    <property type="molecule type" value="Genomic_DNA"/>
</dbReference>
<keyword evidence="1" id="KW-0812">Transmembrane</keyword>
<protein>
    <submittedName>
        <fullName evidence="2">Uncharacterized protein</fullName>
    </submittedName>
</protein>
<keyword evidence="1" id="KW-0472">Membrane</keyword>
<evidence type="ECO:0000313" key="2">
    <source>
        <dbReference type="EnsemblProtists" id="HpaP810565"/>
    </source>
</evidence>
<proteinExistence type="predicted"/>
<organism evidence="2 3">
    <name type="scientific">Hyaloperonospora arabidopsidis (strain Emoy2)</name>
    <name type="common">Downy mildew agent</name>
    <name type="synonym">Peronospora arabidopsidis</name>
    <dbReference type="NCBI Taxonomy" id="559515"/>
    <lineage>
        <taxon>Eukaryota</taxon>
        <taxon>Sar</taxon>
        <taxon>Stramenopiles</taxon>
        <taxon>Oomycota</taxon>
        <taxon>Peronosporomycetes</taxon>
        <taxon>Peronosporales</taxon>
        <taxon>Peronosporaceae</taxon>
        <taxon>Hyaloperonospora</taxon>
    </lineage>
</organism>
<dbReference type="VEuPathDB" id="FungiDB:HpaG810565"/>
<sequence>MRMSVVFATTVQSYSRVTSMIGGAARGLFQSARQARRASVRQMKKQQRVQMAGKRTEGTRRIVYGLARDESVITNQQRQTIGRARYFETMPRVVMMGTAGILSVGAVDAINMMLKDMADDDDDGR</sequence>
<dbReference type="AlphaFoldDB" id="M4BVM1"/>
<dbReference type="OMA" id="TRRTACE"/>
<keyword evidence="3" id="KW-1185">Reference proteome</keyword>
<dbReference type="EnsemblProtists" id="HpaT810565">
    <property type="protein sequence ID" value="HpaP810565"/>
    <property type="gene ID" value="HpaG810565"/>
</dbReference>
<name>M4BVM1_HYAAE</name>
<dbReference type="HOGENOM" id="CLU_2228447_0_0_1"/>